<dbReference type="AlphaFoldDB" id="A0A2P6MZD4"/>
<dbReference type="PANTHER" id="PTHR21539">
    <property type="entry name" value="SAGA-ASSOCIATED FACTOR 29"/>
    <property type="match status" value="1"/>
</dbReference>
<comment type="subcellular location">
    <subcellularLocation>
        <location evidence="1">Nucleus</location>
    </subcellularLocation>
</comment>
<evidence type="ECO:0000313" key="7">
    <source>
        <dbReference type="EMBL" id="PRP77067.1"/>
    </source>
</evidence>
<dbReference type="Gene3D" id="2.30.30.140">
    <property type="match status" value="2"/>
</dbReference>
<dbReference type="CDD" id="cd20394">
    <property type="entry name" value="Tudor_SGF29_rpt2"/>
    <property type="match status" value="1"/>
</dbReference>
<dbReference type="InterPro" id="IPR010750">
    <property type="entry name" value="SGF29_tudor-like_dom"/>
</dbReference>
<gene>
    <name evidence="7" type="ORF">PROFUN_14612</name>
</gene>
<dbReference type="OrthoDB" id="10265994at2759"/>
<evidence type="ECO:0000256" key="5">
    <source>
        <dbReference type="SAM" id="MobiDB-lite"/>
    </source>
</evidence>
<protein>
    <recommendedName>
        <fullName evidence="6">SGF29 C-terminal domain-containing protein</fullName>
    </recommendedName>
</protein>
<evidence type="ECO:0000256" key="3">
    <source>
        <dbReference type="ARBA" id="ARBA00023163"/>
    </source>
</evidence>
<dbReference type="EMBL" id="MDYQ01000283">
    <property type="protein sequence ID" value="PRP77067.1"/>
    <property type="molecule type" value="Genomic_DNA"/>
</dbReference>
<dbReference type="GO" id="GO:0005634">
    <property type="term" value="C:nucleus"/>
    <property type="evidence" value="ECO:0007669"/>
    <property type="project" value="UniProtKB-SubCell"/>
</dbReference>
<accession>A0A2P6MZD4</accession>
<evidence type="ECO:0000313" key="8">
    <source>
        <dbReference type="Proteomes" id="UP000241769"/>
    </source>
</evidence>
<keyword evidence="8" id="KW-1185">Reference proteome</keyword>
<evidence type="ECO:0000259" key="6">
    <source>
        <dbReference type="PROSITE" id="PS51518"/>
    </source>
</evidence>
<feature type="domain" description="SGF29 C-terminal" evidence="6">
    <location>
        <begin position="109"/>
        <end position="254"/>
    </location>
</feature>
<dbReference type="CDD" id="cd20393">
    <property type="entry name" value="Tudor_SGF29_rpt1"/>
    <property type="match status" value="1"/>
</dbReference>
<organism evidence="7 8">
    <name type="scientific">Planoprotostelium fungivorum</name>
    <dbReference type="NCBI Taxonomy" id="1890364"/>
    <lineage>
        <taxon>Eukaryota</taxon>
        <taxon>Amoebozoa</taxon>
        <taxon>Evosea</taxon>
        <taxon>Variosea</taxon>
        <taxon>Cavosteliida</taxon>
        <taxon>Cavosteliaceae</taxon>
        <taxon>Planoprotostelium</taxon>
    </lineage>
</organism>
<dbReference type="Proteomes" id="UP000241769">
    <property type="component" value="Unassembled WGS sequence"/>
</dbReference>
<dbReference type="STRING" id="1890364.A0A2P6MZD4"/>
<dbReference type="InParanoid" id="A0A2P6MZD4"/>
<keyword evidence="4" id="KW-0539">Nucleus</keyword>
<feature type="region of interest" description="Disordered" evidence="5">
    <location>
        <begin position="213"/>
        <end position="254"/>
    </location>
</feature>
<keyword evidence="3" id="KW-0804">Transcription</keyword>
<evidence type="ECO:0000256" key="2">
    <source>
        <dbReference type="ARBA" id="ARBA00023015"/>
    </source>
</evidence>
<sequence length="254" mass="28487">MAAEIPEDLTSLLQKCSQAVEEFVNLATDYDAFVIGFNKNPDPPPNDKQWTKLIKKIKESRTSAGNCERLLTTGLDGLSKVAADDKKRKKATGPAAHPTVGAKRFKGDSTFSIPKGRQVAARVTKDREDPEAWILAAIVSYDEHKQQYEVEDEDPGDESEPNPYRKHYFLPCHCLIPLPAETDKLKEIPKGTKVLSMFPDTTSFYVAEVVNPPKGKKNPEYTVKFEDDDDETGETPERRVKPKYVCLRENTAKS</sequence>
<dbReference type="GO" id="GO:0000124">
    <property type="term" value="C:SAGA complex"/>
    <property type="evidence" value="ECO:0007669"/>
    <property type="project" value="InterPro"/>
</dbReference>
<keyword evidence="2" id="KW-0805">Transcription regulation</keyword>
<evidence type="ECO:0000256" key="1">
    <source>
        <dbReference type="ARBA" id="ARBA00004123"/>
    </source>
</evidence>
<dbReference type="InterPro" id="IPR047288">
    <property type="entry name" value="Tudor_SGF29_rpt1"/>
</dbReference>
<dbReference type="InterPro" id="IPR037802">
    <property type="entry name" value="SGF29"/>
</dbReference>
<dbReference type="PROSITE" id="PS51518">
    <property type="entry name" value="SGF29_C"/>
    <property type="match status" value="1"/>
</dbReference>
<name>A0A2P6MZD4_9EUKA</name>
<dbReference type="PANTHER" id="PTHR21539:SF0">
    <property type="entry name" value="SAGA-ASSOCIATED FACTOR 29"/>
    <property type="match status" value="1"/>
</dbReference>
<dbReference type="Pfam" id="PF07039">
    <property type="entry name" value="SGF29_Tudor"/>
    <property type="match status" value="1"/>
</dbReference>
<reference evidence="7 8" key="1">
    <citation type="journal article" date="2018" name="Genome Biol. Evol.">
        <title>Multiple Roots of Fruiting Body Formation in Amoebozoa.</title>
        <authorList>
            <person name="Hillmann F."/>
            <person name="Forbes G."/>
            <person name="Novohradska S."/>
            <person name="Ferling I."/>
            <person name="Riege K."/>
            <person name="Groth M."/>
            <person name="Westermann M."/>
            <person name="Marz M."/>
            <person name="Spaller T."/>
            <person name="Winckler T."/>
            <person name="Schaap P."/>
            <person name="Glockner G."/>
        </authorList>
    </citation>
    <scope>NUCLEOTIDE SEQUENCE [LARGE SCALE GENOMIC DNA]</scope>
    <source>
        <strain evidence="7 8">Jena</strain>
    </source>
</reference>
<comment type="caution">
    <text evidence="7">The sequence shown here is derived from an EMBL/GenBank/DDBJ whole genome shotgun (WGS) entry which is preliminary data.</text>
</comment>
<proteinExistence type="predicted"/>
<evidence type="ECO:0000256" key="4">
    <source>
        <dbReference type="ARBA" id="ARBA00023242"/>
    </source>
</evidence>
<dbReference type="InterPro" id="IPR047287">
    <property type="entry name" value="Tudor_SGF29_rpt2"/>
</dbReference>